<gene>
    <name evidence="1" type="ORF">TNIN_352141</name>
</gene>
<reference evidence="1" key="1">
    <citation type="submission" date="2020-08" db="EMBL/GenBank/DDBJ databases">
        <title>Multicomponent nature underlies the extraordinary mechanical properties of spider dragline silk.</title>
        <authorList>
            <person name="Kono N."/>
            <person name="Nakamura H."/>
            <person name="Mori M."/>
            <person name="Yoshida Y."/>
            <person name="Ohtoshi R."/>
            <person name="Malay A.D."/>
            <person name="Moran D.A.P."/>
            <person name="Tomita M."/>
            <person name="Numata K."/>
            <person name="Arakawa K."/>
        </authorList>
    </citation>
    <scope>NUCLEOTIDE SEQUENCE</scope>
</reference>
<dbReference type="AlphaFoldDB" id="A0A8X6YGY1"/>
<dbReference type="Proteomes" id="UP000886998">
    <property type="component" value="Unassembled WGS sequence"/>
</dbReference>
<dbReference type="EMBL" id="BMAV01018371">
    <property type="protein sequence ID" value="GFY70680.1"/>
    <property type="molecule type" value="Genomic_DNA"/>
</dbReference>
<name>A0A8X6YGY1_9ARAC</name>
<evidence type="ECO:0000313" key="1">
    <source>
        <dbReference type="EMBL" id="GFY70680.1"/>
    </source>
</evidence>
<proteinExistence type="predicted"/>
<comment type="caution">
    <text evidence="1">The sequence shown here is derived from an EMBL/GenBank/DDBJ whole genome shotgun (WGS) entry which is preliminary data.</text>
</comment>
<evidence type="ECO:0000313" key="2">
    <source>
        <dbReference type="Proteomes" id="UP000886998"/>
    </source>
</evidence>
<keyword evidence="2" id="KW-1185">Reference proteome</keyword>
<sequence>MTTLDDISWTTNDVKGKEGWRNIFSTPLYHRGDEVREGGGGPKRKHRLLQMDQGGPADEVAVTRHRSVILQGSVPVTLWTVCDD</sequence>
<protein>
    <submittedName>
        <fullName evidence="1">Uncharacterized protein</fullName>
    </submittedName>
</protein>
<organism evidence="1 2">
    <name type="scientific">Trichonephila inaurata madagascariensis</name>
    <dbReference type="NCBI Taxonomy" id="2747483"/>
    <lineage>
        <taxon>Eukaryota</taxon>
        <taxon>Metazoa</taxon>
        <taxon>Ecdysozoa</taxon>
        <taxon>Arthropoda</taxon>
        <taxon>Chelicerata</taxon>
        <taxon>Arachnida</taxon>
        <taxon>Araneae</taxon>
        <taxon>Araneomorphae</taxon>
        <taxon>Entelegynae</taxon>
        <taxon>Araneoidea</taxon>
        <taxon>Nephilidae</taxon>
        <taxon>Trichonephila</taxon>
        <taxon>Trichonephila inaurata</taxon>
    </lineage>
</organism>
<accession>A0A8X6YGY1</accession>